<keyword evidence="1" id="KW-0812">Transmembrane</keyword>
<proteinExistence type="predicted"/>
<evidence type="ECO:0000313" key="2">
    <source>
        <dbReference type="EMBL" id="NYF88924.1"/>
    </source>
</evidence>
<evidence type="ECO:0000313" key="3">
    <source>
        <dbReference type="Proteomes" id="UP000564385"/>
    </source>
</evidence>
<protein>
    <submittedName>
        <fullName evidence="2">Uncharacterized protein</fullName>
    </submittedName>
</protein>
<reference evidence="2 3" key="1">
    <citation type="submission" date="2020-07" db="EMBL/GenBank/DDBJ databases">
        <title>Genomic Encyclopedia of Type Strains, Phase IV (KMG-V): Genome sequencing to study the core and pangenomes of soil and plant-associated prokaryotes.</title>
        <authorList>
            <person name="Whitman W."/>
        </authorList>
    </citation>
    <scope>NUCLEOTIDE SEQUENCE [LARGE SCALE GENOMIC DNA]</scope>
    <source>
        <strain evidence="2 3">M8UP22</strain>
    </source>
</reference>
<keyword evidence="1" id="KW-1133">Transmembrane helix</keyword>
<organism evidence="2 3">
    <name type="scientific">Tunturiibacter lichenicola</name>
    <dbReference type="NCBI Taxonomy" id="2051959"/>
    <lineage>
        <taxon>Bacteria</taxon>
        <taxon>Pseudomonadati</taxon>
        <taxon>Acidobacteriota</taxon>
        <taxon>Terriglobia</taxon>
        <taxon>Terriglobales</taxon>
        <taxon>Acidobacteriaceae</taxon>
        <taxon>Tunturiibacter</taxon>
    </lineage>
</organism>
<dbReference type="Proteomes" id="UP000564385">
    <property type="component" value="Unassembled WGS sequence"/>
</dbReference>
<dbReference type="EMBL" id="JACCCU010000001">
    <property type="protein sequence ID" value="NYF88924.1"/>
    <property type="molecule type" value="Genomic_DNA"/>
</dbReference>
<sequence>MEKVDVVNAVTSAPGLPASPFGATGSPSVAVPAGGHLVVETLSLQLDVTPPGSKLEAFVNYICGGVSVTLFVPLTFAYAQSSNGYDFYVALQAVRLYADPGTTISVTATSPPGSSTGTLFVTVSGYLA</sequence>
<name>A0A852VEP1_9BACT</name>
<feature type="transmembrane region" description="Helical" evidence="1">
    <location>
        <begin position="58"/>
        <end position="79"/>
    </location>
</feature>
<gene>
    <name evidence="2" type="ORF">HDF08_000991</name>
</gene>
<dbReference type="AlphaFoldDB" id="A0A852VEP1"/>
<accession>A0A852VEP1</accession>
<keyword evidence="1" id="KW-0472">Membrane</keyword>
<comment type="caution">
    <text evidence="2">The sequence shown here is derived from an EMBL/GenBank/DDBJ whole genome shotgun (WGS) entry which is preliminary data.</text>
</comment>
<evidence type="ECO:0000256" key="1">
    <source>
        <dbReference type="SAM" id="Phobius"/>
    </source>
</evidence>